<accession>A0ABN2V6X7</accession>
<dbReference type="InterPro" id="IPR018223">
    <property type="entry name" value="Arginosuc_synth_CS"/>
</dbReference>
<keyword evidence="7 8" id="KW-0067">ATP-binding</keyword>
<comment type="catalytic activity">
    <reaction evidence="8">
        <text>L-citrulline + L-aspartate + ATP = 2-(N(omega)-L-arginino)succinate + AMP + diphosphate + H(+)</text>
        <dbReference type="Rhea" id="RHEA:10932"/>
        <dbReference type="ChEBI" id="CHEBI:15378"/>
        <dbReference type="ChEBI" id="CHEBI:29991"/>
        <dbReference type="ChEBI" id="CHEBI:30616"/>
        <dbReference type="ChEBI" id="CHEBI:33019"/>
        <dbReference type="ChEBI" id="CHEBI:57472"/>
        <dbReference type="ChEBI" id="CHEBI:57743"/>
        <dbReference type="ChEBI" id="CHEBI:456215"/>
        <dbReference type="EC" id="6.3.4.5"/>
    </reaction>
</comment>
<evidence type="ECO:0000256" key="5">
    <source>
        <dbReference type="ARBA" id="ARBA00022605"/>
    </source>
</evidence>
<feature type="binding site" evidence="8">
    <location>
        <position position="92"/>
    </location>
    <ligand>
        <name>L-citrulline</name>
        <dbReference type="ChEBI" id="CHEBI:57743"/>
    </ligand>
</feature>
<keyword evidence="4 8" id="KW-0436">Ligase</keyword>
<feature type="binding site" evidence="8">
    <location>
        <position position="271"/>
    </location>
    <ligand>
        <name>L-citrulline</name>
        <dbReference type="ChEBI" id="CHEBI:57743"/>
    </ligand>
</feature>
<dbReference type="Gene3D" id="3.40.50.620">
    <property type="entry name" value="HUPs"/>
    <property type="match status" value="1"/>
</dbReference>
<comment type="subcellular location">
    <subcellularLocation>
        <location evidence="8">Cytoplasm</location>
    </subcellularLocation>
</comment>
<dbReference type="Pfam" id="PF20979">
    <property type="entry name" value="Arginosuc_syn_C"/>
    <property type="match status" value="1"/>
</dbReference>
<organism evidence="11 12">
    <name type="scientific">Catenulispora yoronensis</name>
    <dbReference type="NCBI Taxonomy" id="450799"/>
    <lineage>
        <taxon>Bacteria</taxon>
        <taxon>Bacillati</taxon>
        <taxon>Actinomycetota</taxon>
        <taxon>Actinomycetes</taxon>
        <taxon>Catenulisporales</taxon>
        <taxon>Catenulisporaceae</taxon>
        <taxon>Catenulispora</taxon>
    </lineage>
</organism>
<feature type="binding site" evidence="8">
    <location>
        <position position="124"/>
    </location>
    <ligand>
        <name>L-aspartate</name>
        <dbReference type="ChEBI" id="CHEBI:29991"/>
    </ligand>
</feature>
<evidence type="ECO:0000259" key="10">
    <source>
        <dbReference type="Pfam" id="PF20979"/>
    </source>
</evidence>
<comment type="pathway">
    <text evidence="1 8">Amino-acid biosynthesis; L-arginine biosynthesis; L-arginine from L-ornithine and carbamoyl phosphate: step 2/3.</text>
</comment>
<dbReference type="EMBL" id="BAAAQN010000057">
    <property type="protein sequence ID" value="GAA2053951.1"/>
    <property type="molecule type" value="Genomic_DNA"/>
</dbReference>
<feature type="binding site" evidence="8">
    <location>
        <position position="123"/>
    </location>
    <ligand>
        <name>L-citrulline</name>
        <dbReference type="ChEBI" id="CHEBI:57743"/>
    </ligand>
</feature>
<name>A0ABN2V6X7_9ACTN</name>
<gene>
    <name evidence="8" type="primary">argG</name>
    <name evidence="11" type="ORF">GCM10009839_72480</name>
</gene>
<dbReference type="Proteomes" id="UP001500751">
    <property type="component" value="Unassembled WGS sequence"/>
</dbReference>
<evidence type="ECO:0000256" key="1">
    <source>
        <dbReference type="ARBA" id="ARBA00004967"/>
    </source>
</evidence>
<keyword evidence="3 8" id="KW-0055">Arginine biosynthesis</keyword>
<comment type="similarity">
    <text evidence="8">Belongs to the argininosuccinate synthase family. Type 1 subfamily.</text>
</comment>
<evidence type="ECO:0000256" key="6">
    <source>
        <dbReference type="ARBA" id="ARBA00022741"/>
    </source>
</evidence>
<feature type="binding site" evidence="8">
    <location>
        <position position="87"/>
    </location>
    <ligand>
        <name>L-citrulline</name>
        <dbReference type="ChEBI" id="CHEBI:57743"/>
    </ligand>
</feature>
<comment type="caution">
    <text evidence="8">Lacks conserved residue(s) required for the propagation of feature annotation.</text>
</comment>
<evidence type="ECO:0000313" key="11">
    <source>
        <dbReference type="EMBL" id="GAA2053951.1"/>
    </source>
</evidence>
<feature type="binding site" evidence="8">
    <location>
        <position position="127"/>
    </location>
    <ligand>
        <name>L-citrulline</name>
        <dbReference type="ChEBI" id="CHEBI:57743"/>
    </ligand>
</feature>
<dbReference type="InterPro" id="IPR048268">
    <property type="entry name" value="Arginosuc_syn_C"/>
</dbReference>
<protein>
    <recommendedName>
        <fullName evidence="2 8">Argininosuccinate synthase</fullName>
        <ecNumber evidence="2 8">6.3.4.5</ecNumber>
    </recommendedName>
    <alternativeName>
        <fullName evidence="8">Citrulline--aspartate ligase</fullName>
    </alternativeName>
</protein>
<feature type="binding site" evidence="8">
    <location>
        <position position="123"/>
    </location>
    <ligand>
        <name>L-aspartate</name>
        <dbReference type="ChEBI" id="CHEBI:29991"/>
    </ligand>
</feature>
<dbReference type="NCBIfam" id="NF001770">
    <property type="entry name" value="PRK00509.1"/>
    <property type="match status" value="1"/>
</dbReference>
<dbReference type="SUPFAM" id="SSF69864">
    <property type="entry name" value="Argininosuccinate synthetase, C-terminal domain"/>
    <property type="match status" value="1"/>
</dbReference>
<dbReference type="InterPro" id="IPR024074">
    <property type="entry name" value="AS_cat/multimer_dom_body"/>
</dbReference>
<sequence length="398" mass="43227">MAEKVVLAYSGGLDTSVCIGWIAEQTGAEVIAVAVDVGQGGEDLEEIRKRALACGAVEAEVADARDEFAEEYCVPALKANALYQDRYPLVSSLSRPTIVKHLAAAAKKHGATTVAHGCTGKGNDQVRFEVGIASLAPELKCIAPVRDYGMTRDKAIAFAEVNGLPIETTKKNPYSIDQNLWGKAVETGFLEDIWNGPIEDLYSYTQDPAAAREPDEVVITFTKGVPTAIDGKPVTPLEAILEMNRRAGAQGVGRIDMVEDRLVGIKSREVYEAPGAIALIVAHQELENVTVERELARFKRTVDQRWGELVYDGLWFSPLKRALDGFIDEANEHVSGDIRMTLHGGRAVVTGRRSGESLYDFNLATYDTGDVFDQSLAKGFIELFGLPSKIAAKRDLGK</sequence>
<dbReference type="RefSeq" id="WP_344670219.1">
    <property type="nucleotide sequence ID" value="NZ_BAAAQN010000057.1"/>
</dbReference>
<keyword evidence="12" id="KW-1185">Reference proteome</keyword>
<dbReference type="HAMAP" id="MF_00005">
    <property type="entry name" value="Arg_succ_synth_type1"/>
    <property type="match status" value="1"/>
</dbReference>
<dbReference type="Gene3D" id="1.20.5.470">
    <property type="entry name" value="Single helix bin"/>
    <property type="match status" value="1"/>
</dbReference>
<evidence type="ECO:0000256" key="2">
    <source>
        <dbReference type="ARBA" id="ARBA00012286"/>
    </source>
</evidence>
<keyword evidence="6 8" id="KW-0547">Nucleotide-binding</keyword>
<feature type="domain" description="Arginosuccinate synthase C-terminal" evidence="10">
    <location>
        <begin position="174"/>
        <end position="390"/>
    </location>
</feature>
<evidence type="ECO:0000256" key="4">
    <source>
        <dbReference type="ARBA" id="ARBA00022598"/>
    </source>
</evidence>
<evidence type="ECO:0000256" key="3">
    <source>
        <dbReference type="ARBA" id="ARBA00022571"/>
    </source>
</evidence>
<comment type="caution">
    <text evidence="11">The sequence shown here is derived from an EMBL/GenBank/DDBJ whole genome shotgun (WGS) entry which is preliminary data.</text>
</comment>
<dbReference type="CDD" id="cd01999">
    <property type="entry name" value="ASS"/>
    <property type="match status" value="1"/>
</dbReference>
<dbReference type="PROSITE" id="PS00564">
    <property type="entry name" value="ARGININOSUCCIN_SYN_1"/>
    <property type="match status" value="1"/>
</dbReference>
<evidence type="ECO:0000313" key="12">
    <source>
        <dbReference type="Proteomes" id="UP001500751"/>
    </source>
</evidence>
<dbReference type="NCBIfam" id="TIGR00032">
    <property type="entry name" value="argG"/>
    <property type="match status" value="1"/>
</dbReference>
<dbReference type="PANTHER" id="PTHR11587">
    <property type="entry name" value="ARGININOSUCCINATE SYNTHASE"/>
    <property type="match status" value="1"/>
</dbReference>
<reference evidence="11 12" key="1">
    <citation type="journal article" date="2019" name="Int. J. Syst. Evol. Microbiol.">
        <title>The Global Catalogue of Microorganisms (GCM) 10K type strain sequencing project: providing services to taxonomists for standard genome sequencing and annotation.</title>
        <authorList>
            <consortium name="The Broad Institute Genomics Platform"/>
            <consortium name="The Broad Institute Genome Sequencing Center for Infectious Disease"/>
            <person name="Wu L."/>
            <person name="Ma J."/>
        </authorList>
    </citation>
    <scope>NUCLEOTIDE SEQUENCE [LARGE SCALE GENOMIC DNA]</scope>
    <source>
        <strain evidence="11 12">JCM 16014</strain>
    </source>
</reference>
<evidence type="ECO:0000256" key="8">
    <source>
        <dbReference type="HAMAP-Rule" id="MF_00005"/>
    </source>
</evidence>
<feature type="binding site" evidence="8">
    <location>
        <position position="259"/>
    </location>
    <ligand>
        <name>L-citrulline</name>
        <dbReference type="ChEBI" id="CHEBI:57743"/>
    </ligand>
</feature>
<feature type="binding site" evidence="8">
    <location>
        <position position="117"/>
    </location>
    <ligand>
        <name>ATP</name>
        <dbReference type="ChEBI" id="CHEBI:30616"/>
    </ligand>
</feature>
<dbReference type="PROSITE" id="PS00565">
    <property type="entry name" value="ARGININOSUCCIN_SYN_2"/>
    <property type="match status" value="1"/>
</dbReference>
<dbReference type="InterPro" id="IPR023434">
    <property type="entry name" value="Arginosuc_synth_type_1_subfam"/>
</dbReference>
<dbReference type="EC" id="6.3.4.5" evidence="2 8"/>
<dbReference type="InterPro" id="IPR014729">
    <property type="entry name" value="Rossmann-like_a/b/a_fold"/>
</dbReference>
<keyword evidence="8" id="KW-0963">Cytoplasm</keyword>
<feature type="binding site" evidence="8">
    <location>
        <position position="175"/>
    </location>
    <ligand>
        <name>L-citrulline</name>
        <dbReference type="ChEBI" id="CHEBI:57743"/>
    </ligand>
</feature>
<keyword evidence="5 8" id="KW-0028">Amino-acid biosynthesis</keyword>
<dbReference type="InterPro" id="IPR048267">
    <property type="entry name" value="Arginosuc_syn_N"/>
</dbReference>
<dbReference type="Pfam" id="PF00764">
    <property type="entry name" value="Arginosuc_synth"/>
    <property type="match status" value="1"/>
</dbReference>
<feature type="domain" description="Arginosuccinate synthase-like N-terminal" evidence="9">
    <location>
        <begin position="4"/>
        <end position="165"/>
    </location>
</feature>
<proteinExistence type="inferred from homology"/>
<dbReference type="InterPro" id="IPR001518">
    <property type="entry name" value="Arginosuc_synth"/>
</dbReference>
<feature type="binding site" evidence="8">
    <location>
        <begin position="8"/>
        <end position="16"/>
    </location>
    <ligand>
        <name>ATP</name>
        <dbReference type="ChEBI" id="CHEBI:30616"/>
    </ligand>
</feature>
<feature type="binding site" evidence="8">
    <location>
        <position position="119"/>
    </location>
    <ligand>
        <name>L-aspartate</name>
        <dbReference type="ChEBI" id="CHEBI:29991"/>
    </ligand>
</feature>
<dbReference type="Gene3D" id="3.90.1260.10">
    <property type="entry name" value="Argininosuccinate synthetase, chain A, domain 2"/>
    <property type="match status" value="1"/>
</dbReference>
<dbReference type="SUPFAM" id="SSF52402">
    <property type="entry name" value="Adenine nucleotide alpha hydrolases-like"/>
    <property type="match status" value="1"/>
</dbReference>
<comment type="subunit">
    <text evidence="8">Homotetramer.</text>
</comment>
<evidence type="ECO:0000256" key="7">
    <source>
        <dbReference type="ARBA" id="ARBA00022840"/>
    </source>
</evidence>
<dbReference type="PANTHER" id="PTHR11587:SF2">
    <property type="entry name" value="ARGININOSUCCINATE SYNTHASE"/>
    <property type="match status" value="1"/>
</dbReference>
<evidence type="ECO:0000259" key="9">
    <source>
        <dbReference type="Pfam" id="PF00764"/>
    </source>
</evidence>